<dbReference type="GO" id="GO:0030151">
    <property type="term" value="F:molybdenum ion binding"/>
    <property type="evidence" value="ECO:0007669"/>
    <property type="project" value="InterPro"/>
</dbReference>
<dbReference type="PANTHER" id="PTHR30212:SF2">
    <property type="entry name" value="PROTEIN YIIM"/>
    <property type="match status" value="1"/>
</dbReference>
<evidence type="ECO:0000313" key="3">
    <source>
        <dbReference type="Proteomes" id="UP000027647"/>
    </source>
</evidence>
<dbReference type="GO" id="GO:0030170">
    <property type="term" value="F:pyridoxal phosphate binding"/>
    <property type="evidence" value="ECO:0007669"/>
    <property type="project" value="InterPro"/>
</dbReference>
<dbReference type="AlphaFoldDB" id="A0A074MG24"/>
<proteinExistence type="predicted"/>
<dbReference type="Pfam" id="PF03473">
    <property type="entry name" value="MOSC"/>
    <property type="match status" value="1"/>
</dbReference>
<dbReference type="STRING" id="1044.EH31_03510"/>
<organism evidence="2 3">
    <name type="scientific">Erythrobacter longus</name>
    <dbReference type="NCBI Taxonomy" id="1044"/>
    <lineage>
        <taxon>Bacteria</taxon>
        <taxon>Pseudomonadati</taxon>
        <taxon>Pseudomonadota</taxon>
        <taxon>Alphaproteobacteria</taxon>
        <taxon>Sphingomonadales</taxon>
        <taxon>Erythrobacteraceae</taxon>
        <taxon>Erythrobacter/Porphyrobacter group</taxon>
        <taxon>Erythrobacter</taxon>
    </lineage>
</organism>
<dbReference type="Proteomes" id="UP000027647">
    <property type="component" value="Unassembled WGS sequence"/>
</dbReference>
<evidence type="ECO:0000313" key="2">
    <source>
        <dbReference type="EMBL" id="KEO91750.1"/>
    </source>
</evidence>
<name>A0A074MG24_ERYLO</name>
<dbReference type="InterPro" id="IPR005302">
    <property type="entry name" value="MoCF_Sase_C"/>
</dbReference>
<dbReference type="eggNOG" id="COG2258">
    <property type="taxonomic scope" value="Bacteria"/>
</dbReference>
<dbReference type="PANTHER" id="PTHR30212">
    <property type="entry name" value="PROTEIN YIIM"/>
    <property type="match status" value="1"/>
</dbReference>
<reference evidence="2 3" key="1">
    <citation type="submission" date="2014-04" db="EMBL/GenBank/DDBJ databases">
        <title>A comprehensive comparison of genomes of Erythrobacter spp. strains.</title>
        <authorList>
            <person name="Zheng Q."/>
        </authorList>
    </citation>
    <scope>NUCLEOTIDE SEQUENCE [LARGE SCALE GENOMIC DNA]</scope>
    <source>
        <strain evidence="2 3">DSM 6997</strain>
    </source>
</reference>
<dbReference type="InterPro" id="IPR052353">
    <property type="entry name" value="Benzoxazolinone_Detox_Enz"/>
</dbReference>
<keyword evidence="3" id="KW-1185">Reference proteome</keyword>
<comment type="caution">
    <text evidence="2">The sequence shown here is derived from an EMBL/GenBank/DDBJ whole genome shotgun (WGS) entry which is preliminary data.</text>
</comment>
<dbReference type="GO" id="GO:0003824">
    <property type="term" value="F:catalytic activity"/>
    <property type="evidence" value="ECO:0007669"/>
    <property type="project" value="InterPro"/>
</dbReference>
<dbReference type="PROSITE" id="PS51340">
    <property type="entry name" value="MOSC"/>
    <property type="match status" value="1"/>
</dbReference>
<dbReference type="OrthoDB" id="9786134at2"/>
<evidence type="ECO:0000259" key="1">
    <source>
        <dbReference type="PROSITE" id="PS51340"/>
    </source>
</evidence>
<dbReference type="InterPro" id="IPR011037">
    <property type="entry name" value="Pyrv_Knase-like_insert_dom_sf"/>
</dbReference>
<protein>
    <recommendedName>
        <fullName evidence="1">MOSC domain-containing protein</fullName>
    </recommendedName>
</protein>
<dbReference type="EMBL" id="JMIW01000001">
    <property type="protein sequence ID" value="KEO91750.1"/>
    <property type="molecule type" value="Genomic_DNA"/>
</dbReference>
<dbReference type="SUPFAM" id="SSF50800">
    <property type="entry name" value="PK beta-barrel domain-like"/>
    <property type="match status" value="1"/>
</dbReference>
<dbReference type="RefSeq" id="WP_034958086.1">
    <property type="nucleotide sequence ID" value="NZ_JMIW01000001.1"/>
</dbReference>
<sequence>MKRTLEAICTGTARPFNGAELSAFLKRPREGVVQILEEGLAPDEQADRKNHGGPDMAVHLYPLAHHDFWREKIGAIDLLDEPGAFGSNLAISDLVETQVHIGDRFRLGTALLEVSQPRKPCWKIEHRFGAALGDPDTSKGMVATIVKTARCGWYFRVLEIGEAEAGDVLERVETGNQDWTIARASFALHAGKGSQQDYAELAAIEALSPKERSRARAKLA</sequence>
<dbReference type="Gene3D" id="2.40.33.20">
    <property type="entry name" value="PK beta-barrel domain-like"/>
    <property type="match status" value="1"/>
</dbReference>
<feature type="domain" description="MOSC" evidence="1">
    <location>
        <begin position="27"/>
        <end position="172"/>
    </location>
</feature>
<gene>
    <name evidence="2" type="ORF">EH31_03510</name>
</gene>
<accession>A0A074MG24</accession>